<evidence type="ECO:0000259" key="3">
    <source>
        <dbReference type="Pfam" id="PF13508"/>
    </source>
</evidence>
<feature type="domain" description="N-acetyltransferase" evidence="3">
    <location>
        <begin position="73"/>
        <end position="146"/>
    </location>
</feature>
<dbReference type="PANTHER" id="PTHR43626:SF4">
    <property type="entry name" value="GCN5-RELATED N-ACETYLTRANSFERASE 2, CHLOROPLASTIC"/>
    <property type="match status" value="1"/>
</dbReference>
<comment type="caution">
    <text evidence="4">The sequence shown here is derived from an EMBL/GenBank/DDBJ whole genome shotgun (WGS) entry which is preliminary data.</text>
</comment>
<dbReference type="InterPro" id="IPR045039">
    <property type="entry name" value="NSI-like"/>
</dbReference>
<dbReference type="PANTHER" id="PTHR43626">
    <property type="entry name" value="ACYL-COA N-ACYLTRANSFERASE"/>
    <property type="match status" value="1"/>
</dbReference>
<dbReference type="InterPro" id="IPR000182">
    <property type="entry name" value="GNAT_dom"/>
</dbReference>
<evidence type="ECO:0000256" key="2">
    <source>
        <dbReference type="ARBA" id="ARBA00023315"/>
    </source>
</evidence>
<dbReference type="CDD" id="cd04301">
    <property type="entry name" value="NAT_SF"/>
    <property type="match status" value="1"/>
</dbReference>
<sequence>MAGFKVEDAALESAKVGSSKEESTKIEHYQVIAECPTVDEFCALRKQVGWGETDVNMAALSLKNTLYCVCIRPSKILLAMGRVVGDSAMYFYIQDVIVAPAYQGQGLGHLIMLNIEEYLQASAQKGATIGLLAAQGKSAFYERYDYMQRPSKTLGPGMCRFV</sequence>
<accession>A0ABU9SRT2</accession>
<keyword evidence="5" id="KW-1185">Reference proteome</keyword>
<evidence type="ECO:0000313" key="5">
    <source>
        <dbReference type="Proteomes" id="UP001461163"/>
    </source>
</evidence>
<reference evidence="4 5" key="1">
    <citation type="submission" date="2024-03" db="EMBL/GenBank/DDBJ databases">
        <title>Community enrichment and isolation of bacterial strains for fucoidan degradation.</title>
        <authorList>
            <person name="Sichert A."/>
        </authorList>
    </citation>
    <scope>NUCLEOTIDE SEQUENCE [LARGE SCALE GENOMIC DNA]</scope>
    <source>
        <strain evidence="4 5">AS12</strain>
    </source>
</reference>
<gene>
    <name evidence="4" type="ORF">WNY77_04190</name>
</gene>
<proteinExistence type="predicted"/>
<name>A0ABU9SRT2_9ALTE</name>
<organism evidence="4 5">
    <name type="scientific">Paraglaciecola mesophila</name>
    <dbReference type="NCBI Taxonomy" id="197222"/>
    <lineage>
        <taxon>Bacteria</taxon>
        <taxon>Pseudomonadati</taxon>
        <taxon>Pseudomonadota</taxon>
        <taxon>Gammaproteobacteria</taxon>
        <taxon>Alteromonadales</taxon>
        <taxon>Alteromonadaceae</taxon>
        <taxon>Paraglaciecola</taxon>
    </lineage>
</organism>
<evidence type="ECO:0000313" key="4">
    <source>
        <dbReference type="EMBL" id="MEM5496594.1"/>
    </source>
</evidence>
<keyword evidence="1" id="KW-0808">Transferase</keyword>
<dbReference type="Pfam" id="PF13508">
    <property type="entry name" value="Acetyltransf_7"/>
    <property type="match status" value="1"/>
</dbReference>
<dbReference type="SUPFAM" id="SSF55729">
    <property type="entry name" value="Acyl-CoA N-acyltransferases (Nat)"/>
    <property type="match status" value="1"/>
</dbReference>
<dbReference type="Gene3D" id="3.40.630.30">
    <property type="match status" value="1"/>
</dbReference>
<keyword evidence="2" id="KW-0012">Acyltransferase</keyword>
<dbReference type="EMBL" id="JBBMQS010000002">
    <property type="protein sequence ID" value="MEM5496594.1"/>
    <property type="molecule type" value="Genomic_DNA"/>
</dbReference>
<dbReference type="InterPro" id="IPR016181">
    <property type="entry name" value="Acyl_CoA_acyltransferase"/>
</dbReference>
<dbReference type="Proteomes" id="UP001461163">
    <property type="component" value="Unassembled WGS sequence"/>
</dbReference>
<protein>
    <submittedName>
        <fullName evidence="4">GNAT family N-acetyltransferase</fullName>
    </submittedName>
</protein>
<evidence type="ECO:0000256" key="1">
    <source>
        <dbReference type="ARBA" id="ARBA00022679"/>
    </source>
</evidence>
<dbReference type="RefSeq" id="WP_342880996.1">
    <property type="nucleotide sequence ID" value="NZ_JBBMQS010000002.1"/>
</dbReference>